<accession>A0A554WDR6</accession>
<reference evidence="1 3" key="1">
    <citation type="submission" date="2019-07" db="EMBL/GenBank/DDBJ databases">
        <title>Tepidimonas alkaliphilus YIM 72238 draft genome.</title>
        <authorList>
            <person name="Da Costa M.S."/>
            <person name="Froufe H.J.C."/>
            <person name="Egas C."/>
            <person name="Albuquerque L."/>
        </authorList>
    </citation>
    <scope>NUCLEOTIDE SEQUENCE [LARGE SCALE GENOMIC DNA]</scope>
    <source>
        <strain evidence="1 3">YIM 72238</strain>
    </source>
</reference>
<evidence type="ECO:0000313" key="1">
    <source>
        <dbReference type="EMBL" id="TSE21706.1"/>
    </source>
</evidence>
<proteinExistence type="predicted"/>
<name>A0A554WDR6_9BURK</name>
<dbReference type="EMBL" id="VJNB01000001">
    <property type="protein sequence ID" value="TSE21706.1"/>
    <property type="molecule type" value="Genomic_DNA"/>
</dbReference>
<keyword evidence="3" id="KW-1185">Reference proteome</keyword>
<dbReference type="RefSeq" id="WP_143889402.1">
    <property type="nucleotide sequence ID" value="NZ_VJNB01000001.1"/>
</dbReference>
<evidence type="ECO:0000313" key="3">
    <source>
        <dbReference type="Proteomes" id="UP000315736"/>
    </source>
</evidence>
<dbReference type="Proteomes" id="UP000315736">
    <property type="component" value="Unassembled WGS sequence"/>
</dbReference>
<dbReference type="AlphaFoldDB" id="A0A554WDR6"/>
<sequence length="72" mass="7675">MSRRPADFETVQQAALYGLLGVLLRAVARAEAEDQPGVVTALEFRVEPDGRRLSVDVTVYGAGDVPVAGFSL</sequence>
<organism evidence="1 3">
    <name type="scientific">Tepidimonas alkaliphilus</name>
    <dbReference type="NCBI Taxonomy" id="2588942"/>
    <lineage>
        <taxon>Bacteria</taxon>
        <taxon>Pseudomonadati</taxon>
        <taxon>Pseudomonadota</taxon>
        <taxon>Betaproteobacteria</taxon>
        <taxon>Burkholderiales</taxon>
        <taxon>Tepidimonas</taxon>
    </lineage>
</organism>
<protein>
    <submittedName>
        <fullName evidence="1">Uncharacterized protein</fullName>
    </submittedName>
</protein>
<dbReference type="EMBL" id="VJNB01000001">
    <property type="protein sequence ID" value="TSE21712.1"/>
    <property type="molecule type" value="Genomic_DNA"/>
</dbReference>
<gene>
    <name evidence="1" type="ORF">Talka_00386</name>
    <name evidence="2" type="ORF">Talka_00392</name>
</gene>
<comment type="caution">
    <text evidence="1">The sequence shown here is derived from an EMBL/GenBank/DDBJ whole genome shotgun (WGS) entry which is preliminary data.</text>
</comment>
<evidence type="ECO:0000313" key="2">
    <source>
        <dbReference type="EMBL" id="TSE21712.1"/>
    </source>
</evidence>